<dbReference type="RefSeq" id="WP_002790685.1">
    <property type="nucleotide sequence ID" value="NZ_HE973531.1"/>
</dbReference>
<evidence type="ECO:0000313" key="1">
    <source>
        <dbReference type="EMBL" id="CCI20451.1"/>
    </source>
</evidence>
<accession>I4HEH7</accession>
<organism evidence="1 2">
    <name type="scientific">Microcystis aeruginosa PCC 9807</name>
    <dbReference type="NCBI Taxonomy" id="1160283"/>
    <lineage>
        <taxon>Bacteria</taxon>
        <taxon>Bacillati</taxon>
        <taxon>Cyanobacteriota</taxon>
        <taxon>Cyanophyceae</taxon>
        <taxon>Oscillatoriophycideae</taxon>
        <taxon>Chroococcales</taxon>
        <taxon>Microcystaceae</taxon>
        <taxon>Microcystis</taxon>
    </lineage>
</organism>
<name>I4HEH7_MICAE</name>
<proteinExistence type="predicted"/>
<protein>
    <submittedName>
        <fullName evidence="1">Uncharacterized protein</fullName>
    </submittedName>
</protein>
<reference evidence="1 2" key="1">
    <citation type="submission" date="2012-04" db="EMBL/GenBank/DDBJ databases">
        <authorList>
            <person name="Genoscope - CEA"/>
        </authorList>
    </citation>
    <scope>NUCLEOTIDE SEQUENCE [LARGE SCALE GENOMIC DNA]</scope>
    <source>
        <strain evidence="1 2">9807</strain>
    </source>
</reference>
<comment type="caution">
    <text evidence="1">The sequence shown here is derived from an EMBL/GenBank/DDBJ whole genome shotgun (WGS) entry which is preliminary data.</text>
</comment>
<dbReference type="Proteomes" id="UP000003613">
    <property type="component" value="Unassembled WGS sequence"/>
</dbReference>
<gene>
    <name evidence="1" type="ORF">MICAF_7340001</name>
</gene>
<dbReference type="AlphaFoldDB" id="I4HEH7"/>
<dbReference type="EMBL" id="CAIM01000706">
    <property type="protein sequence ID" value="CCI20451.1"/>
    <property type="molecule type" value="Genomic_DNA"/>
</dbReference>
<evidence type="ECO:0000313" key="2">
    <source>
        <dbReference type="Proteomes" id="UP000003613"/>
    </source>
</evidence>
<sequence>MTQQIAQSWKNGGDNSSPPQVVLLNNGHVLITSDADTDADGSPDAVAIGNGSGQLQTSLGKPRWKGEGDYVNARKIPYYVLPGNWQEVTGVNCKLGDIAKITYKNKEIYAIYADNGPDEIIGEASIAAVEALDHHPWNDSHTKIISGIPYGVNYEIIPGSSNLDRTIDRDTIQAYGQELFGSVPVAEVAVDYNAVDWLELNRASDGSPAITAYLGAVPKYTRYYKNKKELIEFLQAFPKANSALVAQNKDIPNCPDVIIRDTVVSSNAARFAKFFEGNYGSVRAEVTRWFAPINDGSSTKNACVAHQVSCLKLCNLPYPQPLGNDASINVRAFEAWALSHGWTKIRDRDQLKPGDLCVCLNSNPADDHVFCFLHHVNADVVSILDNQATGVHNRSLSGAGGKTPWTVALRMP</sequence>
<dbReference type="HOGENOM" id="CLU_666996_0_0_3"/>